<dbReference type="PROSITE" id="PS51677">
    <property type="entry name" value="NODB"/>
    <property type="match status" value="1"/>
</dbReference>
<dbReference type="GO" id="GO:0016810">
    <property type="term" value="F:hydrolase activity, acting on carbon-nitrogen (but not peptide) bonds"/>
    <property type="evidence" value="ECO:0007669"/>
    <property type="project" value="InterPro"/>
</dbReference>
<dbReference type="GO" id="GO:0005975">
    <property type="term" value="P:carbohydrate metabolic process"/>
    <property type="evidence" value="ECO:0007669"/>
    <property type="project" value="InterPro"/>
</dbReference>
<dbReference type="Pfam" id="PF01522">
    <property type="entry name" value="Polysacc_deac_1"/>
    <property type="match status" value="1"/>
</dbReference>
<dbReference type="InterPro" id="IPR050248">
    <property type="entry name" value="Polysacc_deacetylase_ArnD"/>
</dbReference>
<evidence type="ECO:0000259" key="1">
    <source>
        <dbReference type="PROSITE" id="PS51677"/>
    </source>
</evidence>
<dbReference type="Proteomes" id="UP000220341">
    <property type="component" value="Unassembled WGS sequence"/>
</dbReference>
<dbReference type="RefSeq" id="WP_013056378.1">
    <property type="nucleotide sequence ID" value="NZ_CATKQG010000022.1"/>
</dbReference>
<proteinExistence type="predicted"/>
<dbReference type="EMBL" id="NTYW01000013">
    <property type="protein sequence ID" value="PES38474.1"/>
    <property type="molecule type" value="Genomic_DNA"/>
</dbReference>
<dbReference type="SUPFAM" id="SSF88713">
    <property type="entry name" value="Glycoside hydrolase/deacetylase"/>
    <property type="match status" value="1"/>
</dbReference>
<dbReference type="PANTHER" id="PTHR10587:SF137">
    <property type="entry name" value="4-DEOXY-4-FORMAMIDO-L-ARABINOSE-PHOSPHOUNDECAPRENOL DEFORMYLASE ARND-RELATED"/>
    <property type="match status" value="1"/>
</dbReference>
<evidence type="ECO:0000313" key="2">
    <source>
        <dbReference type="EMBL" id="PES38474.1"/>
    </source>
</evidence>
<dbReference type="CDD" id="cd10959">
    <property type="entry name" value="CE4_NodB_like_3"/>
    <property type="match status" value="1"/>
</dbReference>
<reference evidence="2 3" key="1">
    <citation type="submission" date="2017-09" db="EMBL/GenBank/DDBJ databases">
        <title>Large-scale bioinformatics analysis of Bacillus genomes uncovers conserved roles of natural products in bacterial physiology.</title>
        <authorList>
            <consortium name="Agbiome Team Llc"/>
            <person name="Bleich R.M."/>
            <person name="Kirk G.J."/>
            <person name="Santa Maria K.C."/>
            <person name="Allen S.E."/>
            <person name="Farag S."/>
            <person name="Shank E.A."/>
            <person name="Bowers A."/>
        </authorList>
    </citation>
    <scope>NUCLEOTIDE SEQUENCE [LARGE SCALE GENOMIC DNA]</scope>
    <source>
        <strain evidence="2 3">AFS003013</strain>
    </source>
</reference>
<feature type="domain" description="NodB homology" evidence="1">
    <location>
        <begin position="38"/>
        <end position="223"/>
    </location>
</feature>
<sequence>MGFIISAIIFLILLYSVIPYVLSRGLGVNVVKRGRDLSKIAFTFDDGPNPVYTPILLDLLKENEVKATFFVVGTKAEKYPELIQRMHNEGHLIGIHNYVHHSNWFMAPWKVRNGLKNTAKVIKSITGVTPIYYRPPWGMLNLFDFMRRGKYKIILWSIMAEDWRTSGGSEKIKQRLANIKGGDVILLHDCGDTLGAESDAPRNTINALRDVLKTVKTKGFTCVRVDELVEKL</sequence>
<evidence type="ECO:0000313" key="3">
    <source>
        <dbReference type="Proteomes" id="UP000220341"/>
    </source>
</evidence>
<dbReference type="PANTHER" id="PTHR10587">
    <property type="entry name" value="GLYCOSYL TRANSFERASE-RELATED"/>
    <property type="match status" value="1"/>
</dbReference>
<gene>
    <name evidence="2" type="ORF">CN497_12775</name>
</gene>
<accession>A0AAE5P845</accession>
<dbReference type="InterPro" id="IPR002509">
    <property type="entry name" value="NODB_dom"/>
</dbReference>
<comment type="caution">
    <text evidence="2">The sequence shown here is derived from an EMBL/GenBank/DDBJ whole genome shotgun (WGS) entry which is preliminary data.</text>
</comment>
<protein>
    <submittedName>
        <fullName evidence="2">Polysaccharide deacetylase family protein</fullName>
    </submittedName>
</protein>
<organism evidence="2 3">
    <name type="scientific">Priestia megaterium</name>
    <name type="common">Bacillus megaterium</name>
    <dbReference type="NCBI Taxonomy" id="1404"/>
    <lineage>
        <taxon>Bacteria</taxon>
        <taxon>Bacillati</taxon>
        <taxon>Bacillota</taxon>
        <taxon>Bacilli</taxon>
        <taxon>Bacillales</taxon>
        <taxon>Bacillaceae</taxon>
        <taxon>Priestia</taxon>
    </lineage>
</organism>
<dbReference type="Gene3D" id="3.20.20.370">
    <property type="entry name" value="Glycoside hydrolase/deacetylase"/>
    <property type="match status" value="1"/>
</dbReference>
<dbReference type="InterPro" id="IPR011330">
    <property type="entry name" value="Glyco_hydro/deAcase_b/a-brl"/>
</dbReference>
<dbReference type="AlphaFoldDB" id="A0AAE5P845"/>
<name>A0AAE5P845_PRIMG</name>